<dbReference type="GO" id="GO:0005737">
    <property type="term" value="C:cytoplasm"/>
    <property type="evidence" value="ECO:0007669"/>
    <property type="project" value="TreeGrafter"/>
</dbReference>
<dbReference type="RefSeq" id="WP_167041600.1">
    <property type="nucleotide sequence ID" value="NZ_BAAANA010000003.1"/>
</dbReference>
<dbReference type="PANTHER" id="PTHR13774:SF32">
    <property type="entry name" value="ANTISENSE-ENHANCING SEQUENCE 1"/>
    <property type="match status" value="1"/>
</dbReference>
<accession>A0A7Y2M2E9</accession>
<protein>
    <submittedName>
        <fullName evidence="2">PhzF family phenazine biosynthesis protein</fullName>
    </submittedName>
</protein>
<dbReference type="AlphaFoldDB" id="A0A7Y2M2E9"/>
<reference evidence="2 3" key="1">
    <citation type="submission" date="2020-05" db="EMBL/GenBank/DDBJ databases">
        <title>MicrobeNet Type strains.</title>
        <authorList>
            <person name="Nicholson A.C."/>
        </authorList>
    </citation>
    <scope>NUCLEOTIDE SEQUENCE [LARGE SCALE GENOMIC DNA]</scope>
    <source>
        <strain evidence="2 3">JCM 14282</strain>
    </source>
</reference>
<name>A0A7Y2M2E9_9MICO</name>
<evidence type="ECO:0000313" key="3">
    <source>
        <dbReference type="Proteomes" id="UP000543598"/>
    </source>
</evidence>
<dbReference type="Gene3D" id="3.10.310.10">
    <property type="entry name" value="Diaminopimelate Epimerase, Chain A, domain 1"/>
    <property type="match status" value="2"/>
</dbReference>
<comment type="caution">
    <text evidence="2">The sequence shown here is derived from an EMBL/GenBank/DDBJ whole genome shotgun (WGS) entry which is preliminary data.</text>
</comment>
<dbReference type="EMBL" id="JABEMB010000038">
    <property type="protein sequence ID" value="NNH05256.1"/>
    <property type="molecule type" value="Genomic_DNA"/>
</dbReference>
<dbReference type="Proteomes" id="UP000543598">
    <property type="component" value="Unassembled WGS sequence"/>
</dbReference>
<dbReference type="GO" id="GO:0016853">
    <property type="term" value="F:isomerase activity"/>
    <property type="evidence" value="ECO:0007669"/>
    <property type="project" value="TreeGrafter"/>
</dbReference>
<sequence length="226" mass="24222">MALTIDLVDVFVDEAGAHGNPLGIAWASPSTRGRERDIVADVGFSETVFIDSVSGRDARARIFGRAGELPFSGHPLVGLAAWLLGSGDDIRSIAVPAGDVRVRADGDLVFVRALPEWAPEFQLEQLDSVEAVEGVDPDAYGRGLHYVWAWIDEGGGRVRARMFAPGLGIREDEATGSAAIRLSAQLARDLDIRQGAGSMLRTHSRYLGQQIEVGGRTSPARTFELG</sequence>
<dbReference type="SUPFAM" id="SSF54506">
    <property type="entry name" value="Diaminopimelate epimerase-like"/>
    <property type="match status" value="1"/>
</dbReference>
<organism evidence="2 3">
    <name type="scientific">Microbacterium ulmi</name>
    <dbReference type="NCBI Taxonomy" id="179095"/>
    <lineage>
        <taxon>Bacteria</taxon>
        <taxon>Bacillati</taxon>
        <taxon>Actinomycetota</taxon>
        <taxon>Actinomycetes</taxon>
        <taxon>Micrococcales</taxon>
        <taxon>Microbacteriaceae</taxon>
        <taxon>Microbacterium</taxon>
    </lineage>
</organism>
<dbReference type="PANTHER" id="PTHR13774">
    <property type="entry name" value="PHENAZINE BIOSYNTHESIS PROTEIN"/>
    <property type="match status" value="1"/>
</dbReference>
<dbReference type="Pfam" id="PF02567">
    <property type="entry name" value="PhzC-PhzF"/>
    <property type="match status" value="2"/>
</dbReference>
<feature type="active site" evidence="1">
    <location>
        <position position="46"/>
    </location>
</feature>
<keyword evidence="3" id="KW-1185">Reference proteome</keyword>
<proteinExistence type="predicted"/>
<evidence type="ECO:0000313" key="2">
    <source>
        <dbReference type="EMBL" id="NNH05256.1"/>
    </source>
</evidence>
<evidence type="ECO:0000256" key="1">
    <source>
        <dbReference type="PIRSR" id="PIRSR016184-1"/>
    </source>
</evidence>
<dbReference type="InterPro" id="IPR003719">
    <property type="entry name" value="Phenazine_PhzF-like"/>
</dbReference>
<gene>
    <name evidence="2" type="ORF">HLA99_15525</name>
</gene>
<dbReference type="PIRSF" id="PIRSF016184">
    <property type="entry name" value="PhzC_PhzF"/>
    <property type="match status" value="1"/>
</dbReference>